<keyword evidence="2" id="KW-0862">Zinc</keyword>
<sequence length="251" mass="27772">MQNTLDIVKGTLTCPKEDTKLDASAICSANYSKGYNPKEIAADWDSLLDLACHTIQLTLSDPLSQQYQKVKPASCLYLTIVNAYKKNTRARWMRLHKAFWNARHNPNEPIALWIGHVQVAANDLMTIDELPTNRQIANKLVGGLDSLWSNFREAIVYTATEMSLDNVVGAMEAHKVSLNRNKSNDLASASAAYTKQVACANCGRRGHQSTECTKPKNFGKTKAGATTTVKLGGYDSGSYDNKEEEVHIVYE</sequence>
<dbReference type="PROSITE" id="PS50158">
    <property type="entry name" value="ZF_CCHC"/>
    <property type="match status" value="1"/>
</dbReference>
<reference evidence="5 6" key="3">
    <citation type="journal article" date="2017" name="G3 (Bethesda)">
        <title>Comparative analysis highlights variable genome content of wheat rusts and divergence of the mating loci.</title>
        <authorList>
            <person name="Cuomo C.A."/>
            <person name="Bakkeren G."/>
            <person name="Khalil H.B."/>
            <person name="Panwar V."/>
            <person name="Joly D."/>
            <person name="Linning R."/>
            <person name="Sakthikumar S."/>
            <person name="Song X."/>
            <person name="Adiconis X."/>
            <person name="Fan L."/>
            <person name="Goldberg J.M."/>
            <person name="Levin J.Z."/>
            <person name="Young S."/>
            <person name="Zeng Q."/>
            <person name="Anikster Y."/>
            <person name="Bruce M."/>
            <person name="Wang M."/>
            <person name="Yin C."/>
            <person name="McCallum B."/>
            <person name="Szabo L.J."/>
            <person name="Hulbert S."/>
            <person name="Chen X."/>
            <person name="Fellers J.P."/>
        </authorList>
    </citation>
    <scope>NUCLEOTIDE SEQUENCE</scope>
    <source>
        <strain evidence="6">Isolate 1-1 / race 1 (BBBD)</strain>
        <strain evidence="5">isolate 1-1 / race 1 (BBBD)</strain>
    </source>
</reference>
<dbReference type="AlphaFoldDB" id="A0A0C4F081"/>
<evidence type="ECO:0000256" key="1">
    <source>
        <dbReference type="ARBA" id="ARBA00022664"/>
    </source>
</evidence>
<proteinExistence type="predicted"/>
<dbReference type="GO" id="GO:0006397">
    <property type="term" value="P:mRNA processing"/>
    <property type="evidence" value="ECO:0007669"/>
    <property type="project" value="UniProtKB-KW"/>
</dbReference>
<evidence type="ECO:0000256" key="2">
    <source>
        <dbReference type="PROSITE-ProRule" id="PRU00047"/>
    </source>
</evidence>
<protein>
    <submittedName>
        <fullName evidence="5">CCHC-type domain-containing protein</fullName>
    </submittedName>
</protein>
<dbReference type="EnsemblFungi" id="PTTG_06497-t43_1">
    <property type="protein sequence ID" value="PTTG_06497-t43_1-p1"/>
    <property type="gene ID" value="PTTG_06497"/>
</dbReference>
<dbReference type="Pfam" id="PF00098">
    <property type="entry name" value="zf-CCHC"/>
    <property type="match status" value="1"/>
</dbReference>
<organism evidence="4">
    <name type="scientific">Puccinia triticina (isolate 1-1 / race 1 (BBBD))</name>
    <name type="common">Brown leaf rust fungus</name>
    <dbReference type="NCBI Taxonomy" id="630390"/>
    <lineage>
        <taxon>Eukaryota</taxon>
        <taxon>Fungi</taxon>
        <taxon>Dikarya</taxon>
        <taxon>Basidiomycota</taxon>
        <taxon>Pucciniomycotina</taxon>
        <taxon>Pucciniomycetes</taxon>
        <taxon>Pucciniales</taxon>
        <taxon>Pucciniaceae</taxon>
        <taxon>Puccinia</taxon>
    </lineage>
</organism>
<accession>A0A0C4F081</accession>
<evidence type="ECO:0000313" key="4">
    <source>
        <dbReference type="EMBL" id="OAV85071.1"/>
    </source>
</evidence>
<dbReference type="STRING" id="630390.A0A0C4F081"/>
<name>A0A0C4F081_PUCT1</name>
<dbReference type="OMA" id="QVACANC"/>
<keyword evidence="2" id="KW-0863">Zinc-finger</keyword>
<reference evidence="4" key="1">
    <citation type="submission" date="2009-11" db="EMBL/GenBank/DDBJ databases">
        <authorList>
            <consortium name="The Broad Institute Genome Sequencing Platform"/>
            <person name="Ward D."/>
            <person name="Feldgarden M."/>
            <person name="Earl A."/>
            <person name="Young S.K."/>
            <person name="Zeng Q."/>
            <person name="Koehrsen M."/>
            <person name="Alvarado L."/>
            <person name="Berlin A."/>
            <person name="Bochicchio J."/>
            <person name="Borenstein D."/>
            <person name="Chapman S.B."/>
            <person name="Chen Z."/>
            <person name="Engels R."/>
            <person name="Freedman E."/>
            <person name="Gellesch M."/>
            <person name="Goldberg J."/>
            <person name="Griggs A."/>
            <person name="Gujja S."/>
            <person name="Heilman E."/>
            <person name="Heiman D."/>
            <person name="Hepburn T."/>
            <person name="Howarth C."/>
            <person name="Jen D."/>
            <person name="Larson L."/>
            <person name="Lewis B."/>
            <person name="Mehta T."/>
            <person name="Park D."/>
            <person name="Pearson M."/>
            <person name="Roberts A."/>
            <person name="Saif S."/>
            <person name="Shea T."/>
            <person name="Shenoy N."/>
            <person name="Sisk P."/>
            <person name="Stolte C."/>
            <person name="Sykes S."/>
            <person name="Thomson T."/>
            <person name="Walk T."/>
            <person name="White J."/>
            <person name="Yandava C."/>
            <person name="Izard J."/>
            <person name="Baranova O.V."/>
            <person name="Blanton J.M."/>
            <person name="Tanner A.C."/>
            <person name="Dewhirst F.E."/>
            <person name="Haas B."/>
            <person name="Nusbaum C."/>
            <person name="Birren B."/>
        </authorList>
    </citation>
    <scope>NUCLEOTIDE SEQUENCE [LARGE SCALE GENOMIC DNA]</scope>
    <source>
        <strain evidence="4">1-1 BBBD Race 1</strain>
    </source>
</reference>
<dbReference type="OrthoDB" id="3066634at2759"/>
<evidence type="ECO:0000313" key="6">
    <source>
        <dbReference type="Proteomes" id="UP000005240"/>
    </source>
</evidence>
<dbReference type="Proteomes" id="UP000005240">
    <property type="component" value="Unassembled WGS sequence"/>
</dbReference>
<keyword evidence="2" id="KW-0479">Metal-binding</keyword>
<dbReference type="GO" id="GO:0003676">
    <property type="term" value="F:nucleic acid binding"/>
    <property type="evidence" value="ECO:0007669"/>
    <property type="project" value="InterPro"/>
</dbReference>
<evidence type="ECO:0000313" key="5">
    <source>
        <dbReference type="EnsemblFungi" id="PTTG_06497-t43_1-p1"/>
    </source>
</evidence>
<dbReference type="InterPro" id="IPR001878">
    <property type="entry name" value="Znf_CCHC"/>
</dbReference>
<dbReference type="GO" id="GO:0008270">
    <property type="term" value="F:zinc ion binding"/>
    <property type="evidence" value="ECO:0007669"/>
    <property type="project" value="UniProtKB-KW"/>
</dbReference>
<dbReference type="Pfam" id="PF14223">
    <property type="entry name" value="Retrotran_gag_2"/>
    <property type="match status" value="1"/>
</dbReference>
<gene>
    <name evidence="4" type="ORF">PTTG_06497</name>
</gene>
<dbReference type="Gene3D" id="4.10.60.10">
    <property type="entry name" value="Zinc finger, CCHC-type"/>
    <property type="match status" value="1"/>
</dbReference>
<reference evidence="4" key="2">
    <citation type="submission" date="2016-05" db="EMBL/GenBank/DDBJ databases">
        <title>Comparative analysis highlights variable genome content of wheat rusts and divergence of the mating loci.</title>
        <authorList>
            <person name="Cuomo C.A."/>
            <person name="Bakkeren G."/>
            <person name="Szabo L."/>
            <person name="Khalil H."/>
            <person name="Joly D."/>
            <person name="Goldberg J."/>
            <person name="Young S."/>
            <person name="Zeng Q."/>
            <person name="Fellers J."/>
        </authorList>
    </citation>
    <scope>NUCLEOTIDE SEQUENCE [LARGE SCALE GENOMIC DNA]</scope>
    <source>
        <strain evidence="4">1-1 BBBD Race 1</strain>
    </source>
</reference>
<dbReference type="InterPro" id="IPR036875">
    <property type="entry name" value="Znf_CCHC_sf"/>
</dbReference>
<evidence type="ECO:0000259" key="3">
    <source>
        <dbReference type="PROSITE" id="PS50158"/>
    </source>
</evidence>
<reference evidence="5" key="4">
    <citation type="submission" date="2025-05" db="UniProtKB">
        <authorList>
            <consortium name="EnsemblFungi"/>
        </authorList>
    </citation>
    <scope>IDENTIFICATION</scope>
    <source>
        <strain evidence="5">isolate 1-1 / race 1 (BBBD)</strain>
    </source>
</reference>
<feature type="domain" description="CCHC-type" evidence="3">
    <location>
        <begin position="199"/>
        <end position="214"/>
    </location>
</feature>
<keyword evidence="6" id="KW-1185">Reference proteome</keyword>
<dbReference type="SUPFAM" id="SSF57756">
    <property type="entry name" value="Retrovirus zinc finger-like domains"/>
    <property type="match status" value="1"/>
</dbReference>
<dbReference type="SMART" id="SM00343">
    <property type="entry name" value="ZnF_C2HC"/>
    <property type="match status" value="1"/>
</dbReference>
<dbReference type="VEuPathDB" id="FungiDB:PTTG_06497"/>
<keyword evidence="1" id="KW-0507">mRNA processing</keyword>
<dbReference type="EMBL" id="ADAS02007446">
    <property type="protein sequence ID" value="OAV85071.1"/>
    <property type="molecule type" value="Genomic_DNA"/>
</dbReference>